<sequence>MTSLRLGPGSSPWDSPDKKLPTGELARYDVQSPTPQRYHIASLELFVDDTETAVYRGSLKQPDSPELEKVVVKTDFFAETLRQSAFEHEADMYELHLSSLQGLSIPYCYGLFQHKGEGDRVSSFLVLEDCGDRIKDASSLTNSFKYGYTFHLVNVVYRVFASRLKALDALYGIHCAGYTHGDLSLNNITNKDGEPFFIDLETAEPHKCEMSERIMVGEERRDIECDEIDTCGPTVRTLQFFPLCKLALSLEDVNVKGFFVFRRVYLRRENIDFLLSRLIHRNRSTEVFRPFVEQLVEKIEAEREYYRSIPPEKRLISPPVPT</sequence>
<reference evidence="3" key="1">
    <citation type="journal article" date="2014" name="Proc. Natl. Acad. Sci. U.S.A.">
        <title>Extensive sampling of basidiomycete genomes demonstrates inadequacy of the white-rot/brown-rot paradigm for wood decay fungi.</title>
        <authorList>
            <person name="Riley R."/>
            <person name="Salamov A.A."/>
            <person name="Brown D.W."/>
            <person name="Nagy L.G."/>
            <person name="Floudas D."/>
            <person name="Held B.W."/>
            <person name="Levasseur A."/>
            <person name="Lombard V."/>
            <person name="Morin E."/>
            <person name="Otillar R."/>
            <person name="Lindquist E.A."/>
            <person name="Sun H."/>
            <person name="LaButti K.M."/>
            <person name="Schmutz J."/>
            <person name="Jabbour D."/>
            <person name="Luo H."/>
            <person name="Baker S.E."/>
            <person name="Pisabarro A.G."/>
            <person name="Walton J.D."/>
            <person name="Blanchette R.A."/>
            <person name="Henrissat B."/>
            <person name="Martin F."/>
            <person name="Cullen D."/>
            <person name="Hibbett D.S."/>
            <person name="Grigoriev I.V."/>
        </authorList>
    </citation>
    <scope>NUCLEOTIDE SEQUENCE [LARGE SCALE GENOMIC DNA]</scope>
    <source>
        <strain evidence="3">PC15</strain>
    </source>
</reference>
<dbReference type="VEuPathDB" id="FungiDB:PLEOSDRAFT_164797"/>
<proteinExistence type="predicted"/>
<dbReference type="Gene3D" id="1.10.510.10">
    <property type="entry name" value="Transferase(Phosphotransferase) domain 1"/>
    <property type="match status" value="1"/>
</dbReference>
<dbReference type="HOGENOM" id="CLU_1019833_0_0_1"/>
<dbReference type="SUPFAM" id="SSF56112">
    <property type="entry name" value="Protein kinase-like (PK-like)"/>
    <property type="match status" value="1"/>
</dbReference>
<dbReference type="Proteomes" id="UP000027073">
    <property type="component" value="Unassembled WGS sequence"/>
</dbReference>
<dbReference type="AlphaFoldDB" id="A0A067P913"/>
<dbReference type="EMBL" id="KL198004">
    <property type="protein sequence ID" value="KDQ32887.1"/>
    <property type="molecule type" value="Genomic_DNA"/>
</dbReference>
<protein>
    <recommendedName>
        <fullName evidence="4">Protein kinase domain-containing protein</fullName>
    </recommendedName>
</protein>
<dbReference type="OrthoDB" id="2329553at2759"/>
<evidence type="ECO:0008006" key="4">
    <source>
        <dbReference type="Google" id="ProtNLM"/>
    </source>
</evidence>
<organism evidence="2 3">
    <name type="scientific">Pleurotus ostreatus (strain PC15)</name>
    <name type="common">Oyster mushroom</name>
    <dbReference type="NCBI Taxonomy" id="1137138"/>
    <lineage>
        <taxon>Eukaryota</taxon>
        <taxon>Fungi</taxon>
        <taxon>Dikarya</taxon>
        <taxon>Basidiomycota</taxon>
        <taxon>Agaricomycotina</taxon>
        <taxon>Agaricomycetes</taxon>
        <taxon>Agaricomycetidae</taxon>
        <taxon>Agaricales</taxon>
        <taxon>Pleurotineae</taxon>
        <taxon>Pleurotaceae</taxon>
        <taxon>Pleurotus</taxon>
    </lineage>
</organism>
<feature type="region of interest" description="Disordered" evidence="1">
    <location>
        <begin position="1"/>
        <end position="21"/>
    </location>
</feature>
<dbReference type="InterPro" id="IPR011009">
    <property type="entry name" value="Kinase-like_dom_sf"/>
</dbReference>
<accession>A0A067P913</accession>
<dbReference type="STRING" id="1137138.A0A067P913"/>
<dbReference type="InParanoid" id="A0A067P913"/>
<name>A0A067P913_PLEO1</name>
<evidence type="ECO:0000256" key="1">
    <source>
        <dbReference type="SAM" id="MobiDB-lite"/>
    </source>
</evidence>
<evidence type="ECO:0000313" key="3">
    <source>
        <dbReference type="Proteomes" id="UP000027073"/>
    </source>
</evidence>
<evidence type="ECO:0000313" key="2">
    <source>
        <dbReference type="EMBL" id="KDQ32887.1"/>
    </source>
</evidence>
<gene>
    <name evidence="2" type="ORF">PLEOSDRAFT_164797</name>
</gene>